<feature type="transmembrane region" description="Helical" evidence="8">
    <location>
        <begin position="366"/>
        <end position="385"/>
    </location>
</feature>
<geneLocation type="plasmid" evidence="10 11">
    <name>pPA79</name>
</geneLocation>
<dbReference type="PANTHER" id="PTHR33908:SF11">
    <property type="entry name" value="MEMBRANE PROTEIN"/>
    <property type="match status" value="1"/>
</dbReference>
<feature type="transmembrane region" description="Helical" evidence="8">
    <location>
        <begin position="146"/>
        <end position="163"/>
    </location>
</feature>
<dbReference type="InterPro" id="IPR050297">
    <property type="entry name" value="LipidA_mod_glycosyltrf_83"/>
</dbReference>
<dbReference type="EMBL" id="CM002808">
    <property type="protein sequence ID" value="KEI65135.1"/>
    <property type="molecule type" value="Genomic_DNA"/>
</dbReference>
<accession>A0A073CMC0</accession>
<feature type="transmembrane region" description="Helical" evidence="8">
    <location>
        <begin position="12"/>
        <end position="29"/>
    </location>
</feature>
<feature type="transmembrane region" description="Helical" evidence="8">
    <location>
        <begin position="238"/>
        <end position="260"/>
    </location>
</feature>
<evidence type="ECO:0000256" key="4">
    <source>
        <dbReference type="ARBA" id="ARBA00022679"/>
    </source>
</evidence>
<feature type="transmembrane region" description="Helical" evidence="8">
    <location>
        <begin position="170"/>
        <end position="189"/>
    </location>
</feature>
<comment type="subcellular location">
    <subcellularLocation>
        <location evidence="1">Cell membrane</location>
        <topology evidence="1">Multi-pass membrane protein</topology>
    </subcellularLocation>
</comment>
<dbReference type="Pfam" id="PF13231">
    <property type="entry name" value="PMT_2"/>
    <property type="match status" value="1"/>
</dbReference>
<evidence type="ECO:0000256" key="5">
    <source>
        <dbReference type="ARBA" id="ARBA00022692"/>
    </source>
</evidence>
<dbReference type="RefSeq" id="WP_052369767.1">
    <property type="nucleotide sequence ID" value="NZ_CM002808.1"/>
</dbReference>
<dbReference type="InterPro" id="IPR038731">
    <property type="entry name" value="RgtA/B/C-like"/>
</dbReference>
<dbReference type="GO" id="GO:0016763">
    <property type="term" value="F:pentosyltransferase activity"/>
    <property type="evidence" value="ECO:0007669"/>
    <property type="project" value="TreeGrafter"/>
</dbReference>
<keyword evidence="6 8" id="KW-1133">Transmembrane helix</keyword>
<feature type="domain" description="Glycosyltransferase RgtA/B/C/D-like" evidence="9">
    <location>
        <begin position="95"/>
        <end position="254"/>
    </location>
</feature>
<feature type="transmembrane region" description="Helical" evidence="8">
    <location>
        <begin position="397"/>
        <end position="416"/>
    </location>
</feature>
<name>A0A073CMC0_PLAA1</name>
<dbReference type="HOGENOM" id="CLU_037292_0_0_3"/>
<evidence type="ECO:0000259" key="9">
    <source>
        <dbReference type="Pfam" id="PF13231"/>
    </source>
</evidence>
<evidence type="ECO:0000313" key="11">
    <source>
        <dbReference type="Proteomes" id="UP000027395"/>
    </source>
</evidence>
<gene>
    <name evidence="10" type="ORF">A19Y_8031</name>
</gene>
<keyword evidence="10" id="KW-0614">Plasmid</keyword>
<feature type="transmembrane region" description="Helical" evidence="8">
    <location>
        <begin position="195"/>
        <end position="226"/>
    </location>
</feature>
<evidence type="ECO:0000256" key="2">
    <source>
        <dbReference type="ARBA" id="ARBA00022475"/>
    </source>
</evidence>
<dbReference type="PANTHER" id="PTHR33908">
    <property type="entry name" value="MANNOSYLTRANSFERASE YKCB-RELATED"/>
    <property type="match status" value="1"/>
</dbReference>
<protein>
    <recommendedName>
        <fullName evidence="9">Glycosyltransferase RgtA/B/C/D-like domain-containing protein</fullName>
    </recommendedName>
</protein>
<feature type="transmembrane region" description="Helical" evidence="8">
    <location>
        <begin position="122"/>
        <end position="140"/>
    </location>
</feature>
<keyword evidence="3" id="KW-0328">Glycosyltransferase</keyword>
<proteinExistence type="predicted"/>
<dbReference type="GO" id="GO:0005886">
    <property type="term" value="C:plasma membrane"/>
    <property type="evidence" value="ECO:0007669"/>
    <property type="project" value="UniProtKB-SubCell"/>
</dbReference>
<evidence type="ECO:0000256" key="3">
    <source>
        <dbReference type="ARBA" id="ARBA00022676"/>
    </source>
</evidence>
<feature type="transmembrane region" description="Helical" evidence="8">
    <location>
        <begin position="302"/>
        <end position="327"/>
    </location>
</feature>
<keyword evidence="5 8" id="KW-0812">Transmembrane</keyword>
<evidence type="ECO:0000256" key="1">
    <source>
        <dbReference type="ARBA" id="ARBA00004651"/>
    </source>
</evidence>
<feature type="transmembrane region" description="Helical" evidence="8">
    <location>
        <begin position="276"/>
        <end position="295"/>
    </location>
</feature>
<sequence length="537" mass="61781">MNHLKAIRHQFLTVLLLIIVLVSLGLRVINLGEKVYWVDEVSTSLRVSGYTRQALIQDLSQRDSITIQELKQYQQLNPDRNWKDTISALTQSPEHAPLYFILLRIWQQIFGSSILATRTLSVLLNVLCFPLLYILCLELFKVVEVGKVAVTLFAVSPFFMAYAQEARPYSLWMLTLLLSSLTLLKVIRLNHPKSWLAYTLSLILGLYTSLFSGFTLISSTLYILTLKKLKLTKLVKNYSVYSGLGLLAFLPWMMIIILNWRQLQDNTTWVKAPMEFLPKVAIFIYSLSILFFDFLSSEQPSLFVIVLGSLLTIFVLGLITFACYFLYQKTPQSIWLFVFCLILVNPLLLFLIDGISQGQASATSRYLIPCYLGLLLAVAYLFATQIFDFHSIKKRRFWGFILILLLSVSLISCILYQEAVPIYQKGRNRHNLTIARLINQSEFPALITETQQIFDILSLSYQLNPNLTIYLLPQTDLEQILKPDQSLLLFNPSSLLKDTINQEGQFNLDEIYKPDLLTPNDRYLALWKIKKVQNPIR</sequence>
<organism evidence="10 11">
    <name type="scientific">Planktothrix agardhii (strain NIVA-CYA 126/8)</name>
    <dbReference type="NCBI Taxonomy" id="388467"/>
    <lineage>
        <taxon>Bacteria</taxon>
        <taxon>Bacillati</taxon>
        <taxon>Cyanobacteriota</taxon>
        <taxon>Cyanophyceae</taxon>
        <taxon>Oscillatoriophycideae</taxon>
        <taxon>Oscillatoriales</taxon>
        <taxon>Microcoleaceae</taxon>
        <taxon>Planktothrix</taxon>
    </lineage>
</organism>
<dbReference type="Proteomes" id="UP000027395">
    <property type="component" value="Plasmid pPA79"/>
</dbReference>
<dbReference type="GO" id="GO:0009103">
    <property type="term" value="P:lipopolysaccharide biosynthetic process"/>
    <property type="evidence" value="ECO:0007669"/>
    <property type="project" value="UniProtKB-ARBA"/>
</dbReference>
<evidence type="ECO:0000256" key="8">
    <source>
        <dbReference type="SAM" id="Phobius"/>
    </source>
</evidence>
<feature type="transmembrane region" description="Helical" evidence="8">
    <location>
        <begin position="333"/>
        <end position="354"/>
    </location>
</feature>
<reference evidence="10 11" key="1">
    <citation type="journal article" date="2014" name="Appl. Environ. Microbiol.">
        <title>Elucidation of insertion elements encoded on plasmids and in vitro construction of shuttle vectors from the toxic cyanobacterium Planktothrix.</title>
        <authorList>
            <person name="Christiansen G."/>
            <person name="Goesmann A."/>
            <person name="Kurmayer R."/>
        </authorList>
    </citation>
    <scope>NUCLEOTIDE SEQUENCE [LARGE SCALE GENOMIC DNA]</scope>
    <source>
        <strain evidence="10 11">NIVA-CYA 126/8</strain>
        <plasmid evidence="10">pPA79</plasmid>
    </source>
</reference>
<keyword evidence="4" id="KW-0808">Transferase</keyword>
<keyword evidence="7 8" id="KW-0472">Membrane</keyword>
<dbReference type="AlphaFoldDB" id="A0A073CMC0"/>
<keyword evidence="11" id="KW-1185">Reference proteome</keyword>
<keyword evidence="2" id="KW-1003">Cell membrane</keyword>
<evidence type="ECO:0000313" key="10">
    <source>
        <dbReference type="EMBL" id="KEI65135.1"/>
    </source>
</evidence>
<evidence type="ECO:0000256" key="7">
    <source>
        <dbReference type="ARBA" id="ARBA00023136"/>
    </source>
</evidence>
<evidence type="ECO:0000256" key="6">
    <source>
        <dbReference type="ARBA" id="ARBA00022989"/>
    </source>
</evidence>
<dbReference type="PATRIC" id="fig|388467.6.peg.4837"/>